<dbReference type="EMBL" id="KN822005">
    <property type="protein sequence ID" value="KIM69880.1"/>
    <property type="molecule type" value="Genomic_DNA"/>
</dbReference>
<dbReference type="OrthoDB" id="301415at2759"/>
<dbReference type="InParanoid" id="A0A0C3EAX1"/>
<dbReference type="HOGENOM" id="CLU_018737_0_0_1"/>
<gene>
    <name evidence="2" type="ORF">SCLCIDRAFT_102259</name>
</gene>
<evidence type="ECO:0000313" key="2">
    <source>
        <dbReference type="EMBL" id="KIM69880.1"/>
    </source>
</evidence>
<evidence type="ECO:0000313" key="3">
    <source>
        <dbReference type="Proteomes" id="UP000053989"/>
    </source>
</evidence>
<dbReference type="Proteomes" id="UP000053989">
    <property type="component" value="Unassembled WGS sequence"/>
</dbReference>
<sequence length="421" mass="47012">MQPPSQDLITQFTEDTFAKEDRVCQRTRCQASIQKGEPCHYVAVYDPTQPGRFVCGECYKWYKNKPATTARVLNTNSTSMPVPDPHSIHQSISAAQSRASVNPPPVMAISNSAQLNVGNLGALVPPQSLQAPRYSFAPPFPPTPFTGGPNVYVPSAWKKDQQPAPPMAHPAASSHLMALPPGSSGYGAQHLQYAAQRECWARMAHRPPPAEMISLEISAVFEAGGKKKNVRSNNIGSICEGLKDIDTQSTAHELASIALETVAPRIKAYFPQFAWWENEFIVRDSKWVDLTRHPSTQPYFYSECIHPSNQKGSKATAFKTKQFGLFVIVPEMQWEEFDTFREKLEPPQPPPPRPRRMPPDQNKLQPTQPTCARMISLLRFHRFHMPAAAVCPRITDTCFLFLFLLVTLADAMRSLDVSRVT</sequence>
<protein>
    <submittedName>
        <fullName evidence="2">Uncharacterized protein</fullName>
    </submittedName>
</protein>
<dbReference type="STRING" id="1036808.A0A0C3EAX1"/>
<organism evidence="2 3">
    <name type="scientific">Scleroderma citrinum Foug A</name>
    <dbReference type="NCBI Taxonomy" id="1036808"/>
    <lineage>
        <taxon>Eukaryota</taxon>
        <taxon>Fungi</taxon>
        <taxon>Dikarya</taxon>
        <taxon>Basidiomycota</taxon>
        <taxon>Agaricomycotina</taxon>
        <taxon>Agaricomycetes</taxon>
        <taxon>Agaricomycetidae</taxon>
        <taxon>Boletales</taxon>
        <taxon>Sclerodermatineae</taxon>
        <taxon>Sclerodermataceae</taxon>
        <taxon>Scleroderma</taxon>
    </lineage>
</organism>
<name>A0A0C3EAX1_9AGAM</name>
<accession>A0A0C3EAX1</accession>
<proteinExistence type="predicted"/>
<keyword evidence="3" id="KW-1185">Reference proteome</keyword>
<reference evidence="3" key="2">
    <citation type="submission" date="2015-01" db="EMBL/GenBank/DDBJ databases">
        <title>Evolutionary Origins and Diversification of the Mycorrhizal Mutualists.</title>
        <authorList>
            <consortium name="DOE Joint Genome Institute"/>
            <consortium name="Mycorrhizal Genomics Consortium"/>
            <person name="Kohler A."/>
            <person name="Kuo A."/>
            <person name="Nagy L.G."/>
            <person name="Floudas D."/>
            <person name="Copeland A."/>
            <person name="Barry K.W."/>
            <person name="Cichocki N."/>
            <person name="Veneault-Fourrey C."/>
            <person name="LaButti K."/>
            <person name="Lindquist E.A."/>
            <person name="Lipzen A."/>
            <person name="Lundell T."/>
            <person name="Morin E."/>
            <person name="Murat C."/>
            <person name="Riley R."/>
            <person name="Ohm R."/>
            <person name="Sun H."/>
            <person name="Tunlid A."/>
            <person name="Henrissat B."/>
            <person name="Grigoriev I.V."/>
            <person name="Hibbett D.S."/>
            <person name="Martin F."/>
        </authorList>
    </citation>
    <scope>NUCLEOTIDE SEQUENCE [LARGE SCALE GENOMIC DNA]</scope>
    <source>
        <strain evidence="3">Foug A</strain>
    </source>
</reference>
<reference evidence="2 3" key="1">
    <citation type="submission" date="2014-04" db="EMBL/GenBank/DDBJ databases">
        <authorList>
            <consortium name="DOE Joint Genome Institute"/>
            <person name="Kuo A."/>
            <person name="Kohler A."/>
            <person name="Nagy L.G."/>
            <person name="Floudas D."/>
            <person name="Copeland A."/>
            <person name="Barry K.W."/>
            <person name="Cichocki N."/>
            <person name="Veneault-Fourrey C."/>
            <person name="LaButti K."/>
            <person name="Lindquist E.A."/>
            <person name="Lipzen A."/>
            <person name="Lundell T."/>
            <person name="Morin E."/>
            <person name="Murat C."/>
            <person name="Sun H."/>
            <person name="Tunlid A."/>
            <person name="Henrissat B."/>
            <person name="Grigoriev I.V."/>
            <person name="Hibbett D.S."/>
            <person name="Martin F."/>
            <person name="Nordberg H.P."/>
            <person name="Cantor M.N."/>
            <person name="Hua S.X."/>
        </authorList>
    </citation>
    <scope>NUCLEOTIDE SEQUENCE [LARGE SCALE GENOMIC DNA]</scope>
    <source>
        <strain evidence="2 3">Foug A</strain>
    </source>
</reference>
<feature type="region of interest" description="Disordered" evidence="1">
    <location>
        <begin position="342"/>
        <end position="367"/>
    </location>
</feature>
<evidence type="ECO:0000256" key="1">
    <source>
        <dbReference type="SAM" id="MobiDB-lite"/>
    </source>
</evidence>
<dbReference type="AlphaFoldDB" id="A0A0C3EAX1"/>